<evidence type="ECO:0000256" key="1">
    <source>
        <dbReference type="ARBA" id="ARBA00004123"/>
    </source>
</evidence>
<dbReference type="Pfam" id="PF10537">
    <property type="entry name" value="WAC_Acf1_DNA_bd"/>
    <property type="match status" value="1"/>
</dbReference>
<evidence type="ECO:0000256" key="4">
    <source>
        <dbReference type="SAM" id="MobiDB-lite"/>
    </source>
</evidence>
<evidence type="ECO:0000313" key="8">
    <source>
        <dbReference type="Proteomes" id="UP001431209"/>
    </source>
</evidence>
<feature type="compositionally biased region" description="Polar residues" evidence="4">
    <location>
        <begin position="741"/>
        <end position="757"/>
    </location>
</feature>
<feature type="domain" description="WAC" evidence="6">
    <location>
        <begin position="27"/>
        <end position="137"/>
    </location>
</feature>
<reference evidence="7 8" key="1">
    <citation type="submission" date="2024-03" db="EMBL/GenBank/DDBJ databases">
        <title>The Acrasis kona genome and developmental transcriptomes reveal deep origins of eukaryotic multicellular pathways.</title>
        <authorList>
            <person name="Sheikh S."/>
            <person name="Fu C.-J."/>
            <person name="Brown M.W."/>
            <person name="Baldauf S.L."/>
        </authorList>
    </citation>
    <scope>NUCLEOTIDE SEQUENCE [LARGE SCALE GENOMIC DNA]</scope>
    <source>
        <strain evidence="7 8">ATCC MYA-3509</strain>
    </source>
</reference>
<dbReference type="InterPro" id="IPR053271">
    <property type="entry name" value="DDT_domain"/>
</dbReference>
<dbReference type="InterPro" id="IPR028941">
    <property type="entry name" value="WHIM2_dom"/>
</dbReference>
<feature type="compositionally biased region" description="Low complexity" evidence="4">
    <location>
        <begin position="835"/>
        <end position="845"/>
    </location>
</feature>
<dbReference type="PANTHER" id="PTHR15546:SF2">
    <property type="entry name" value="DDT DOMAIN-CONTAINING PROTEIN DDB_G0282237"/>
    <property type="match status" value="1"/>
</dbReference>
<dbReference type="AlphaFoldDB" id="A0AAW2Z7T7"/>
<evidence type="ECO:0000256" key="2">
    <source>
        <dbReference type="ARBA" id="ARBA00023242"/>
    </source>
</evidence>
<comment type="subcellular location">
    <subcellularLocation>
        <location evidence="1 3">Nucleus</location>
    </subcellularLocation>
</comment>
<feature type="region of interest" description="Disordered" evidence="4">
    <location>
        <begin position="665"/>
        <end position="853"/>
    </location>
</feature>
<feature type="domain" description="DDT" evidence="5">
    <location>
        <begin position="344"/>
        <end position="405"/>
    </location>
</feature>
<protein>
    <submittedName>
        <fullName evidence="7">Uncharacterized protein</fullName>
    </submittedName>
</protein>
<dbReference type="InterPro" id="IPR013136">
    <property type="entry name" value="WSTF_Acf1_Cbp146"/>
</dbReference>
<comment type="caution">
    <text evidence="7">The sequence shown here is derived from an EMBL/GenBank/DDBJ whole genome shotgun (WGS) entry which is preliminary data.</text>
</comment>
<feature type="compositionally biased region" description="Basic and acidic residues" evidence="4">
    <location>
        <begin position="688"/>
        <end position="707"/>
    </location>
</feature>
<evidence type="ECO:0000259" key="6">
    <source>
        <dbReference type="PROSITE" id="PS51136"/>
    </source>
</evidence>
<name>A0AAW2Z7T7_9EUKA</name>
<feature type="compositionally biased region" description="Polar residues" evidence="4">
    <location>
        <begin position="298"/>
        <end position="310"/>
    </location>
</feature>
<feature type="compositionally biased region" description="Low complexity" evidence="4">
    <location>
        <begin position="789"/>
        <end position="798"/>
    </location>
</feature>
<dbReference type="PROSITE" id="PS50827">
    <property type="entry name" value="DDT"/>
    <property type="match status" value="1"/>
</dbReference>
<dbReference type="GO" id="GO:0000785">
    <property type="term" value="C:chromatin"/>
    <property type="evidence" value="ECO:0007669"/>
    <property type="project" value="UniProtKB-ARBA"/>
</dbReference>
<feature type="region of interest" description="Disordered" evidence="4">
    <location>
        <begin position="294"/>
        <end position="332"/>
    </location>
</feature>
<feature type="compositionally biased region" description="Basic and acidic residues" evidence="4">
    <location>
        <begin position="715"/>
        <end position="730"/>
    </location>
</feature>
<proteinExistence type="predicted"/>
<sequence length="901" mass="104641">MPLYGDPPKVFELHTIKSDGQKWPPDKPVFHHPLTDEIFDDYEEYANRAILYKQPVWTCQTTGKNRLTFEQALKSEREQRHLDNMFEQIPDYILKHVCKMTQQAKLNETLMQLVDRIDRFFNQNYIQGEELFCELSNLVKVRVNQILGKRFNSKGREELFPVDVNYDSSQDPFTLFEVHILNGTQSLEIVPKNLLLRQNTSLISKIVLFQFLQTHTTQAGNIRVLKPELLQYFLKVTNHNGSVRTANHHAKTMIVDLTADDDDVTMIQTHTNNNVAAEKQSHAHSDQVMINQEDPPAASQSTRGSSSQHTLIPDHELSNHRDPSKSDSEKPPYAQDHICVSLPFSNMSEALNIWAFCYTFRKVLFLYPFPFSDFQKSLLSDEPINPIIHSTLSSLIIFMMSDNKTTLKSDIHKCMNRMKKSFNESHQHLRTLDINSRRSDVNLDALIYVSKYDITLMLFEYVKVFIPELESIILDQHQSRITNPTDYLNIRDPYHSAPASDKLHILAHLINRCLQLQITRDFIDDSIEKKRNFEKEWKQFDRDENAKISNIPKEDVTRSFLLQEMKTSKAERHKSHQKTILFDLEIRHMPLGMDRFENIYWYFPGGFQGCLLVQSTSQHWHACDQIVDLMRWLDRRGINESLLFDKLSIVNEYLIREINILKNGGTHLEPPVVTPPSTVPSTVPASVDAKEEEKKDVQQDVELKEETEQQVVVTNDEKREENVKHEDNTQTRRRRKRFLNGKSNSNGNVDSSSTPATPTARVSPVPTDLLESEDKEQRRSVRLKEKKSSSSSFTTFEEQYQSGSNGQSNKRSTRDRKKKNLDDLDEEPPKKIVKKNPVVSESESSSSEEEQEEKILVRFDQIEFLPCEVNENSFKKYVNYWEPDVNEVGEEDSSDDEDDKL</sequence>
<dbReference type="Pfam" id="PF15613">
    <property type="entry name" value="WSD"/>
    <property type="match status" value="1"/>
</dbReference>
<feature type="compositionally biased region" description="Basic and acidic residues" evidence="4">
    <location>
        <begin position="775"/>
        <end position="788"/>
    </location>
</feature>
<evidence type="ECO:0000259" key="5">
    <source>
        <dbReference type="PROSITE" id="PS50827"/>
    </source>
</evidence>
<dbReference type="PROSITE" id="PS51136">
    <property type="entry name" value="WAC"/>
    <property type="match status" value="1"/>
</dbReference>
<keyword evidence="8" id="KW-1185">Reference proteome</keyword>
<evidence type="ECO:0000313" key="7">
    <source>
        <dbReference type="EMBL" id="KAL0485277.1"/>
    </source>
</evidence>
<organism evidence="7 8">
    <name type="scientific">Acrasis kona</name>
    <dbReference type="NCBI Taxonomy" id="1008807"/>
    <lineage>
        <taxon>Eukaryota</taxon>
        <taxon>Discoba</taxon>
        <taxon>Heterolobosea</taxon>
        <taxon>Tetramitia</taxon>
        <taxon>Eutetramitia</taxon>
        <taxon>Acrasidae</taxon>
        <taxon>Acrasis</taxon>
    </lineage>
</organism>
<keyword evidence="2 3" id="KW-0539">Nucleus</keyword>
<dbReference type="Proteomes" id="UP001431209">
    <property type="component" value="Unassembled WGS sequence"/>
</dbReference>
<gene>
    <name evidence="7" type="ORF">AKO1_011669</name>
</gene>
<evidence type="ECO:0000256" key="3">
    <source>
        <dbReference type="PROSITE-ProRule" id="PRU00475"/>
    </source>
</evidence>
<dbReference type="PANTHER" id="PTHR15546">
    <property type="entry name" value="BROMODOMAIN ADJACENT TO ZINC FINGER DOMAIN, 2A"/>
    <property type="match status" value="1"/>
</dbReference>
<feature type="compositionally biased region" description="Polar residues" evidence="4">
    <location>
        <begin position="799"/>
        <end position="810"/>
    </location>
</feature>
<feature type="compositionally biased region" description="Basic and acidic residues" evidence="4">
    <location>
        <begin position="312"/>
        <end position="330"/>
    </location>
</feature>
<dbReference type="EMBL" id="JAOPGA020001124">
    <property type="protein sequence ID" value="KAL0485277.1"/>
    <property type="molecule type" value="Genomic_DNA"/>
</dbReference>
<dbReference type="GO" id="GO:0005634">
    <property type="term" value="C:nucleus"/>
    <property type="evidence" value="ECO:0007669"/>
    <property type="project" value="UniProtKB-SubCell"/>
</dbReference>
<dbReference type="InterPro" id="IPR018501">
    <property type="entry name" value="DDT_dom"/>
</dbReference>
<accession>A0AAW2Z7T7</accession>
<dbReference type="Pfam" id="PF02791">
    <property type="entry name" value="DDT"/>
    <property type="match status" value="1"/>
</dbReference>